<gene>
    <name evidence="2" type="ORF">LRAMOSA09081</name>
</gene>
<evidence type="ECO:0000313" key="2">
    <source>
        <dbReference type="EMBL" id="CDS06553.1"/>
    </source>
</evidence>
<proteinExistence type="predicted"/>
<protein>
    <recommendedName>
        <fullName evidence="1">Heterokaryon incompatibility domain-containing protein</fullName>
    </recommendedName>
</protein>
<dbReference type="InterPro" id="IPR010730">
    <property type="entry name" value="HET"/>
</dbReference>
<dbReference type="EMBL" id="LK023320">
    <property type="protein sequence ID" value="CDS06553.1"/>
    <property type="molecule type" value="Genomic_DNA"/>
</dbReference>
<sequence length="305" mass="35286">MTCDADGSSNSCNIFINLNDKCCHLNRFLEEGLNALLADPHFLLLYVPEDGSKMQIVQPASNLHHRERMINMIDEEERTPSFYYALSHVWGISENNRHLWYEIGNYVDDEQGKPVEPVSMRPEKRDALLALLNDHPGSYWWIDVLCARTDTPLDIMGDIYSCCLECIVLADCEPSLIPRLSTMLDAQEDFSRFHCAHENISLEDLLPYKQLYDNKYPQLIELLYSLMQSEWWKRVWTWQEMALPVGGVRFMTETGIHPSQSSTITVYDLGNFYNAVSIMNEYDRRLHKSKSKSDNECLDLNNTGV</sequence>
<dbReference type="Pfam" id="PF06985">
    <property type="entry name" value="HET"/>
    <property type="match status" value="1"/>
</dbReference>
<feature type="domain" description="Heterokaryon incompatibility" evidence="1">
    <location>
        <begin position="83"/>
        <end position="240"/>
    </location>
</feature>
<organism evidence="2">
    <name type="scientific">Lichtheimia ramosa</name>
    <dbReference type="NCBI Taxonomy" id="688394"/>
    <lineage>
        <taxon>Eukaryota</taxon>
        <taxon>Fungi</taxon>
        <taxon>Fungi incertae sedis</taxon>
        <taxon>Mucoromycota</taxon>
        <taxon>Mucoromycotina</taxon>
        <taxon>Mucoromycetes</taxon>
        <taxon>Mucorales</taxon>
        <taxon>Lichtheimiaceae</taxon>
        <taxon>Lichtheimia</taxon>
    </lineage>
</organism>
<evidence type="ECO:0000259" key="1">
    <source>
        <dbReference type="Pfam" id="PF06985"/>
    </source>
</evidence>
<accession>A0A077WHT0</accession>
<dbReference type="AlphaFoldDB" id="A0A077WHT0"/>
<dbReference type="PANTHER" id="PTHR24148">
    <property type="entry name" value="ANKYRIN REPEAT DOMAIN-CONTAINING PROTEIN 39 HOMOLOG-RELATED"/>
    <property type="match status" value="1"/>
</dbReference>
<name>A0A077WHT0_9FUNG</name>
<dbReference type="OrthoDB" id="2262979at2759"/>
<dbReference type="PANTHER" id="PTHR24148:SF64">
    <property type="entry name" value="HETEROKARYON INCOMPATIBILITY DOMAIN-CONTAINING PROTEIN"/>
    <property type="match status" value="1"/>
</dbReference>
<dbReference type="InterPro" id="IPR052895">
    <property type="entry name" value="HetReg/Transcr_Mod"/>
</dbReference>
<reference evidence="2" key="1">
    <citation type="journal article" date="2014" name="Genome Announc.">
        <title>De novo whole-genome sequence and genome annotation of Lichtheimia ramosa.</title>
        <authorList>
            <person name="Linde J."/>
            <person name="Schwartze V."/>
            <person name="Binder U."/>
            <person name="Lass-Florl C."/>
            <person name="Voigt K."/>
            <person name="Horn F."/>
        </authorList>
    </citation>
    <scope>NUCLEOTIDE SEQUENCE</scope>
    <source>
        <strain evidence="2">JMRC FSU:6197</strain>
    </source>
</reference>